<name>A0A9W3BM46_BIOGL</name>
<dbReference type="GeneID" id="106074554"/>
<evidence type="ECO:0000313" key="4">
    <source>
        <dbReference type="RefSeq" id="XP_055900468.1"/>
    </source>
</evidence>
<reference evidence="3 4" key="1">
    <citation type="submission" date="2025-04" db="UniProtKB">
        <authorList>
            <consortium name="RefSeq"/>
        </authorList>
    </citation>
    <scope>IDENTIFICATION</scope>
</reference>
<dbReference type="Proteomes" id="UP001165740">
    <property type="component" value="Chromosome 10"/>
</dbReference>
<evidence type="ECO:0000256" key="1">
    <source>
        <dbReference type="SAM" id="SignalP"/>
    </source>
</evidence>
<keyword evidence="1" id="KW-0732">Signal</keyword>
<organism evidence="2 3">
    <name type="scientific">Biomphalaria glabrata</name>
    <name type="common">Bloodfluke planorb</name>
    <name type="synonym">Freshwater snail</name>
    <dbReference type="NCBI Taxonomy" id="6526"/>
    <lineage>
        <taxon>Eukaryota</taxon>
        <taxon>Metazoa</taxon>
        <taxon>Spiralia</taxon>
        <taxon>Lophotrochozoa</taxon>
        <taxon>Mollusca</taxon>
        <taxon>Gastropoda</taxon>
        <taxon>Heterobranchia</taxon>
        <taxon>Euthyneura</taxon>
        <taxon>Panpulmonata</taxon>
        <taxon>Hygrophila</taxon>
        <taxon>Lymnaeoidea</taxon>
        <taxon>Planorbidae</taxon>
        <taxon>Biomphalaria</taxon>
    </lineage>
</organism>
<evidence type="ECO:0000313" key="2">
    <source>
        <dbReference type="Proteomes" id="UP001165740"/>
    </source>
</evidence>
<protein>
    <submittedName>
        <fullName evidence="3 4">Elevenin-Vc1-like</fullName>
    </submittedName>
</protein>
<feature type="signal peptide" evidence="1">
    <location>
        <begin position="1"/>
        <end position="27"/>
    </location>
</feature>
<dbReference type="AlphaFoldDB" id="A0A9W3BM46"/>
<feature type="chain" id="PRO_5044703073" evidence="1">
    <location>
        <begin position="28"/>
        <end position="126"/>
    </location>
</feature>
<sequence>MMSCLAYVYRWSVLSLILLCLVCSSESQRRRVNCENYPFAKMCRGISAKRSNVQASSLDNDFQSPHTLEDMIQRSYNSFRSNLNKKSLILKSLQAPLSESEGQTDRRFVSSGLDDMDSHENSYLYA</sequence>
<proteinExistence type="predicted"/>
<accession>A0A9W3BM46</accession>
<dbReference type="RefSeq" id="XP_055900467.1">
    <property type="nucleotide sequence ID" value="XM_056044492.1"/>
</dbReference>
<evidence type="ECO:0000313" key="3">
    <source>
        <dbReference type="RefSeq" id="XP_055900467.1"/>
    </source>
</evidence>
<dbReference type="OrthoDB" id="10646012at2759"/>
<gene>
    <name evidence="3 4" type="primary">LOC106074554</name>
</gene>
<dbReference type="RefSeq" id="XP_055900468.1">
    <property type="nucleotide sequence ID" value="XM_056044493.1"/>
</dbReference>
<keyword evidence="2" id="KW-1185">Reference proteome</keyword>